<reference evidence="2" key="1">
    <citation type="journal article" date="2020" name="Cell">
        <title>Large-Scale Comparative Analyses of Tick Genomes Elucidate Their Genetic Diversity and Vector Capacities.</title>
        <authorList>
            <consortium name="Tick Genome and Microbiome Consortium (TIGMIC)"/>
            <person name="Jia N."/>
            <person name="Wang J."/>
            <person name="Shi W."/>
            <person name="Du L."/>
            <person name="Sun Y."/>
            <person name="Zhan W."/>
            <person name="Jiang J.F."/>
            <person name="Wang Q."/>
            <person name="Zhang B."/>
            <person name="Ji P."/>
            <person name="Bell-Sakyi L."/>
            <person name="Cui X.M."/>
            <person name="Yuan T.T."/>
            <person name="Jiang B.G."/>
            <person name="Yang W.F."/>
            <person name="Lam T.T."/>
            <person name="Chang Q.C."/>
            <person name="Ding S.J."/>
            <person name="Wang X.J."/>
            <person name="Zhu J.G."/>
            <person name="Ruan X.D."/>
            <person name="Zhao L."/>
            <person name="Wei J.T."/>
            <person name="Ye R.Z."/>
            <person name="Que T.C."/>
            <person name="Du C.H."/>
            <person name="Zhou Y.H."/>
            <person name="Cheng J.X."/>
            <person name="Dai P.F."/>
            <person name="Guo W.B."/>
            <person name="Han X.H."/>
            <person name="Huang E.J."/>
            <person name="Li L.F."/>
            <person name="Wei W."/>
            <person name="Gao Y.C."/>
            <person name="Liu J.Z."/>
            <person name="Shao H.Z."/>
            <person name="Wang X."/>
            <person name="Wang C.C."/>
            <person name="Yang T.C."/>
            <person name="Huo Q.B."/>
            <person name="Li W."/>
            <person name="Chen H.Y."/>
            <person name="Chen S.E."/>
            <person name="Zhou L.G."/>
            <person name="Ni X.B."/>
            <person name="Tian J.H."/>
            <person name="Sheng Y."/>
            <person name="Liu T."/>
            <person name="Pan Y.S."/>
            <person name="Xia L.Y."/>
            <person name="Li J."/>
            <person name="Zhao F."/>
            <person name="Cao W.C."/>
        </authorList>
    </citation>
    <scope>NUCLEOTIDE SEQUENCE</scope>
    <source>
        <strain evidence="2">Rsan-2018</strain>
    </source>
</reference>
<organism evidence="2 3">
    <name type="scientific">Rhipicephalus sanguineus</name>
    <name type="common">Brown dog tick</name>
    <name type="synonym">Ixodes sanguineus</name>
    <dbReference type="NCBI Taxonomy" id="34632"/>
    <lineage>
        <taxon>Eukaryota</taxon>
        <taxon>Metazoa</taxon>
        <taxon>Ecdysozoa</taxon>
        <taxon>Arthropoda</taxon>
        <taxon>Chelicerata</taxon>
        <taxon>Arachnida</taxon>
        <taxon>Acari</taxon>
        <taxon>Parasitiformes</taxon>
        <taxon>Ixodida</taxon>
        <taxon>Ixodoidea</taxon>
        <taxon>Ixodidae</taxon>
        <taxon>Rhipicephalinae</taxon>
        <taxon>Rhipicephalus</taxon>
        <taxon>Rhipicephalus</taxon>
    </lineage>
</organism>
<evidence type="ECO:0000256" key="1">
    <source>
        <dbReference type="SAM" id="MobiDB-lite"/>
    </source>
</evidence>
<feature type="region of interest" description="Disordered" evidence="1">
    <location>
        <begin position="34"/>
        <end position="59"/>
    </location>
</feature>
<protein>
    <submittedName>
        <fullName evidence="2">Uncharacterized protein</fullName>
    </submittedName>
</protein>
<comment type="caution">
    <text evidence="2">The sequence shown here is derived from an EMBL/GenBank/DDBJ whole genome shotgun (WGS) entry which is preliminary data.</text>
</comment>
<keyword evidence="3" id="KW-1185">Reference proteome</keyword>
<dbReference type="AlphaFoldDB" id="A0A9D4QG09"/>
<evidence type="ECO:0000313" key="3">
    <source>
        <dbReference type="Proteomes" id="UP000821837"/>
    </source>
</evidence>
<gene>
    <name evidence="2" type="ORF">HPB52_008530</name>
</gene>
<reference evidence="2" key="2">
    <citation type="submission" date="2021-09" db="EMBL/GenBank/DDBJ databases">
        <authorList>
            <person name="Jia N."/>
            <person name="Wang J."/>
            <person name="Shi W."/>
            <person name="Du L."/>
            <person name="Sun Y."/>
            <person name="Zhan W."/>
            <person name="Jiang J."/>
            <person name="Wang Q."/>
            <person name="Zhang B."/>
            <person name="Ji P."/>
            <person name="Sakyi L.B."/>
            <person name="Cui X."/>
            <person name="Yuan T."/>
            <person name="Jiang B."/>
            <person name="Yang W."/>
            <person name="Lam T.T.-Y."/>
            <person name="Chang Q."/>
            <person name="Ding S."/>
            <person name="Wang X."/>
            <person name="Zhu J."/>
            <person name="Ruan X."/>
            <person name="Zhao L."/>
            <person name="Wei J."/>
            <person name="Que T."/>
            <person name="Du C."/>
            <person name="Cheng J."/>
            <person name="Dai P."/>
            <person name="Han X."/>
            <person name="Huang E."/>
            <person name="Gao Y."/>
            <person name="Liu J."/>
            <person name="Shao H."/>
            <person name="Ye R."/>
            <person name="Li L."/>
            <person name="Wei W."/>
            <person name="Wang X."/>
            <person name="Wang C."/>
            <person name="Huo Q."/>
            <person name="Li W."/>
            <person name="Guo W."/>
            <person name="Chen H."/>
            <person name="Chen S."/>
            <person name="Zhou L."/>
            <person name="Zhou L."/>
            <person name="Ni X."/>
            <person name="Tian J."/>
            <person name="Zhou Y."/>
            <person name="Sheng Y."/>
            <person name="Liu T."/>
            <person name="Pan Y."/>
            <person name="Xia L."/>
            <person name="Li J."/>
            <person name="Zhao F."/>
            <person name="Cao W."/>
        </authorList>
    </citation>
    <scope>NUCLEOTIDE SEQUENCE</scope>
    <source>
        <strain evidence="2">Rsan-2018</strain>
        <tissue evidence="2">Larvae</tissue>
    </source>
</reference>
<dbReference type="Proteomes" id="UP000821837">
    <property type="component" value="Chromosome 10"/>
</dbReference>
<name>A0A9D4QG09_RHISA</name>
<proteinExistence type="predicted"/>
<evidence type="ECO:0000313" key="2">
    <source>
        <dbReference type="EMBL" id="KAH7976058.1"/>
    </source>
</evidence>
<accession>A0A9D4QG09</accession>
<sequence length="90" mass="10122">MRIPVVWRWRLLATEALQRSVWVAEPVGSAHAAQVEEQKTSAGMTCPLRRPQPPQSRRQDGLHAFVQQEARQAVLVQLESATVHVEDRSG</sequence>
<dbReference type="EMBL" id="JABSTV010001246">
    <property type="protein sequence ID" value="KAH7976058.1"/>
    <property type="molecule type" value="Genomic_DNA"/>
</dbReference>